<evidence type="ECO:0000313" key="3">
    <source>
        <dbReference type="EMBL" id="MBA2852838.1"/>
    </source>
</evidence>
<evidence type="ECO:0000313" key="5">
    <source>
        <dbReference type="EMBL" id="MBA2863743.1"/>
    </source>
</evidence>
<dbReference type="EMBL" id="JACCQJ010000001">
    <property type="protein sequence ID" value="MBG0768583.1"/>
    <property type="molecule type" value="Genomic_DNA"/>
</dbReference>
<dbReference type="EMBL" id="JACHED010000001">
    <property type="protein sequence ID" value="MBB6496251.1"/>
    <property type="molecule type" value="Genomic_DNA"/>
</dbReference>
<name>A0A2L1CD36_METMI</name>
<dbReference type="EMBL" id="JACDUP010000001">
    <property type="protein sequence ID" value="MBA2868584.1"/>
    <property type="molecule type" value="Genomic_DNA"/>
</dbReference>
<gene>
    <name evidence="8" type="ORF">H0S71_01575</name>
    <name evidence="9" type="ORF">HNP85_000696</name>
    <name evidence="3" type="ORF">HNP89_000775</name>
    <name evidence="4" type="ORF">HNP91_000738</name>
    <name evidence="5" type="ORF">HNP94_000743</name>
    <name evidence="6" type="ORF">HNP95_000743</name>
    <name evidence="7" type="ORF">HNP96_000272</name>
    <name evidence="10" type="ORF">J2745_000265</name>
    <name evidence="2" type="ORF">MMJJ_18630</name>
</gene>
<evidence type="ECO:0000313" key="10">
    <source>
        <dbReference type="EMBL" id="MBP2218790.1"/>
    </source>
</evidence>
<dbReference type="EMBL" id="JACDUM010000001">
    <property type="protein sequence ID" value="MBA2859943.1"/>
    <property type="molecule type" value="Genomic_DNA"/>
</dbReference>
<reference evidence="12 13" key="3">
    <citation type="submission" date="2020-07" db="EMBL/GenBank/DDBJ databases">
        <title>Genomic Encyclopedia of Type Strains, Phase IV (KMG-V): Genome sequencing to study the core and pangenomes of soil and plant-associated prokaryotes.</title>
        <authorList>
            <person name="Whitman W."/>
        </authorList>
    </citation>
    <scope>NUCLEOTIDE SEQUENCE [LARGE SCALE GENOMIC DNA]</scope>
    <source>
        <strain evidence="5 13">C13</strain>
        <strain evidence="6 15">C14</strain>
        <strain evidence="4 14">C9</strain>
        <strain evidence="7 16">D1</strain>
        <strain evidence="9">RC</strain>
        <strain evidence="3 12">S1</strain>
    </source>
</reference>
<dbReference type="Proteomes" id="UP000714405">
    <property type="component" value="Unassembled WGS sequence"/>
</dbReference>
<dbReference type="Proteomes" id="UP000568063">
    <property type="component" value="Unassembled WGS sequence"/>
</dbReference>
<keyword evidence="1" id="KW-0812">Transmembrane</keyword>
<evidence type="ECO:0000313" key="8">
    <source>
        <dbReference type="EMBL" id="MBG0768583.1"/>
    </source>
</evidence>
<protein>
    <submittedName>
        <fullName evidence="2">Uncharacterized protein</fullName>
    </submittedName>
</protein>
<dbReference type="EMBL" id="JACDUO010000001">
    <property type="protein sequence ID" value="MBA2863743.1"/>
    <property type="molecule type" value="Genomic_DNA"/>
</dbReference>
<reference evidence="8" key="4">
    <citation type="submission" date="2020-07" db="EMBL/GenBank/DDBJ databases">
        <title>Severe corrosion of carbon steel in oil field produced water can be linked to methanogenic archaea containing a special type of NiFe hydrogenase.</title>
        <authorList>
            <person name="Lahme S."/>
            <person name="Mand J."/>
            <person name="Longwell J."/>
            <person name="Smith R."/>
            <person name="Enning D."/>
        </authorList>
    </citation>
    <scope>NUCLEOTIDE SEQUENCE</scope>
    <source>
        <strain evidence="8">MIC098Bin5</strain>
    </source>
</reference>
<dbReference type="AlphaFoldDB" id="A0A2L1CD36"/>
<evidence type="ECO:0000313" key="6">
    <source>
        <dbReference type="EMBL" id="MBA2868584.1"/>
    </source>
</evidence>
<dbReference type="Proteomes" id="UP000567099">
    <property type="component" value="Unassembled WGS sequence"/>
</dbReference>
<proteinExistence type="predicted"/>
<dbReference type="RefSeq" id="WP_162859752.1">
    <property type="nucleotide sequence ID" value="NZ_BAAABJ010000001.1"/>
</dbReference>
<evidence type="ECO:0000256" key="1">
    <source>
        <dbReference type="SAM" id="Phobius"/>
    </source>
</evidence>
<keyword evidence="1" id="KW-1133">Transmembrane helix</keyword>
<evidence type="ECO:0000313" key="7">
    <source>
        <dbReference type="EMBL" id="MBB6496251.1"/>
    </source>
</evidence>
<reference evidence="2" key="2">
    <citation type="submission" date="2018-02" db="EMBL/GenBank/DDBJ databases">
        <title>Complete genome sequence of the Methanococcus maripaludis type strain JJ (DSM 2067), a model for selenoprotein synthesis in Archaea.</title>
        <authorList>
            <person name="Poehlein A."/>
            <person name="Heym D."/>
            <person name="Quitzke V."/>
            <person name="Fersch J."/>
            <person name="Daniel R."/>
            <person name="Rother M."/>
        </authorList>
    </citation>
    <scope>NUCLEOTIDE SEQUENCE [LARGE SCALE GENOMIC DNA]</scope>
    <source>
        <strain evidence="2">DSM 2067</strain>
    </source>
</reference>
<evidence type="ECO:0000313" key="16">
    <source>
        <dbReference type="Proteomes" id="UP000590564"/>
    </source>
</evidence>
<feature type="transmembrane region" description="Helical" evidence="1">
    <location>
        <begin position="6"/>
        <end position="26"/>
    </location>
</feature>
<dbReference type="GeneID" id="55564093"/>
<dbReference type="Proteomes" id="UP000239462">
    <property type="component" value="Chromosome"/>
</dbReference>
<dbReference type="EMBL" id="JAGINF010000001">
    <property type="protein sequence ID" value="MBP2218790.1"/>
    <property type="molecule type" value="Genomic_DNA"/>
</dbReference>
<evidence type="ECO:0000313" key="12">
    <source>
        <dbReference type="Proteomes" id="UP000522365"/>
    </source>
</evidence>
<organism evidence="2 11">
    <name type="scientific">Methanococcus maripaludis</name>
    <name type="common">Methanococcus deltae</name>
    <dbReference type="NCBI Taxonomy" id="39152"/>
    <lineage>
        <taxon>Archaea</taxon>
        <taxon>Methanobacteriati</taxon>
        <taxon>Methanobacteriota</taxon>
        <taxon>Methanomada group</taxon>
        <taxon>Methanococci</taxon>
        <taxon>Methanococcales</taxon>
        <taxon>Methanococcaceae</taxon>
        <taxon>Methanococcus</taxon>
    </lineage>
</organism>
<evidence type="ECO:0000313" key="15">
    <source>
        <dbReference type="Proteomes" id="UP000571751"/>
    </source>
</evidence>
<reference evidence="11" key="1">
    <citation type="journal article" date="2018" name="Genome Announc.">
        <title>Complete Genome Sequence of the Methanococcus maripaludis Type Strain JJ (DSM 2067), a Model for Selenoprotein Synthesis in Archaea.</title>
        <authorList>
            <person name="Poehlein A."/>
            <person name="Heym D."/>
            <person name="Quitzke V."/>
            <person name="Fersch J."/>
            <person name="Daniel R."/>
            <person name="Rother M."/>
        </authorList>
    </citation>
    <scope>NUCLEOTIDE SEQUENCE [LARGE SCALE GENOMIC DNA]</scope>
    <source>
        <strain evidence="11">DSM 2067</strain>
    </source>
</reference>
<evidence type="ECO:0000313" key="13">
    <source>
        <dbReference type="Proteomes" id="UP000567099"/>
    </source>
</evidence>
<dbReference type="EMBL" id="CP026606">
    <property type="protein sequence ID" value="AVB77233.1"/>
    <property type="molecule type" value="Genomic_DNA"/>
</dbReference>
<accession>A0A2L1CD36</accession>
<evidence type="ECO:0000313" key="9">
    <source>
        <dbReference type="EMBL" id="MBM7409024.1"/>
    </source>
</evidence>
<keyword evidence="1" id="KW-0472">Membrane</keyword>
<dbReference type="Proteomes" id="UP000571751">
    <property type="component" value="Unassembled WGS sequence"/>
</dbReference>
<reference evidence="10" key="5">
    <citation type="submission" date="2021-03" db="EMBL/GenBank/DDBJ databases">
        <title>Genomic Encyclopedia of Type Strains, Phase IV (KMG-IV): sequencing the most valuable type-strain genomes for metagenomic binning, comparative biology and taxonomic classification.</title>
        <authorList>
            <person name="Goeker M."/>
        </authorList>
    </citation>
    <scope>NUCLEOTIDE SEQUENCE</scope>
    <source>
        <strain evidence="10">DSM 2771</strain>
    </source>
</reference>
<evidence type="ECO:0000313" key="4">
    <source>
        <dbReference type="EMBL" id="MBA2859943.1"/>
    </source>
</evidence>
<dbReference type="KEGG" id="mmad:MMJJ_18630"/>
<sequence length="52" mass="6052">MNNIYLFAISLGIGFICSFSILRIIIQKKKKDKAKKREELKDEVIKGLQKLK</sequence>
<evidence type="ECO:0000313" key="14">
    <source>
        <dbReference type="Proteomes" id="UP000568063"/>
    </source>
</evidence>
<evidence type="ECO:0000313" key="2">
    <source>
        <dbReference type="EMBL" id="AVB77233.1"/>
    </source>
</evidence>
<dbReference type="Proteomes" id="UP000522365">
    <property type="component" value="Unassembled WGS sequence"/>
</dbReference>
<dbReference type="Proteomes" id="UP000742560">
    <property type="component" value="Unassembled WGS sequence"/>
</dbReference>
<dbReference type="EMBL" id="JACDUK010000001">
    <property type="protein sequence ID" value="MBA2852838.1"/>
    <property type="molecule type" value="Genomic_DNA"/>
</dbReference>
<evidence type="ECO:0000313" key="11">
    <source>
        <dbReference type="Proteomes" id="UP000239462"/>
    </source>
</evidence>
<dbReference type="Proteomes" id="UP000722095">
    <property type="component" value="Unassembled WGS sequence"/>
</dbReference>
<dbReference type="Proteomes" id="UP000590564">
    <property type="component" value="Unassembled WGS sequence"/>
</dbReference>
<dbReference type="EMBL" id="JAFBBC010000001">
    <property type="protein sequence ID" value="MBM7409024.1"/>
    <property type="molecule type" value="Genomic_DNA"/>
</dbReference>